<dbReference type="AlphaFoldDB" id="A0A266NHS8"/>
<evidence type="ECO:0000256" key="4">
    <source>
        <dbReference type="ARBA" id="ARBA00023136"/>
    </source>
</evidence>
<keyword evidence="6" id="KW-0328">Glycosyltransferase</keyword>
<keyword evidence="4 5" id="KW-0472">Membrane</keyword>
<gene>
    <name evidence="6" type="ORF">CJF39_01370</name>
</gene>
<evidence type="ECO:0000313" key="6">
    <source>
        <dbReference type="EMBL" id="OZY61487.1"/>
    </source>
</evidence>
<accession>A0A266NHS8</accession>
<dbReference type="EMBL" id="NQKI01000001">
    <property type="protein sequence ID" value="OZY61487.1"/>
    <property type="molecule type" value="Genomic_DNA"/>
</dbReference>
<evidence type="ECO:0000256" key="5">
    <source>
        <dbReference type="SAM" id="Phobius"/>
    </source>
</evidence>
<keyword evidence="6" id="KW-0808">Transferase</keyword>
<dbReference type="OrthoDB" id="9808930at2"/>
<dbReference type="GO" id="GO:0016757">
    <property type="term" value="F:glycosyltransferase activity"/>
    <property type="evidence" value="ECO:0007669"/>
    <property type="project" value="UniProtKB-KW"/>
</dbReference>
<feature type="transmembrane region" description="Helical" evidence="5">
    <location>
        <begin position="64"/>
        <end position="81"/>
    </location>
</feature>
<keyword evidence="3 5" id="KW-1133">Transmembrane helix</keyword>
<evidence type="ECO:0000256" key="2">
    <source>
        <dbReference type="ARBA" id="ARBA00022692"/>
    </source>
</evidence>
<organism evidence="6 7">
    <name type="scientific">Pseudomonas lundensis</name>
    <dbReference type="NCBI Taxonomy" id="86185"/>
    <lineage>
        <taxon>Bacteria</taxon>
        <taxon>Pseudomonadati</taxon>
        <taxon>Pseudomonadota</taxon>
        <taxon>Gammaproteobacteria</taxon>
        <taxon>Pseudomonadales</taxon>
        <taxon>Pseudomonadaceae</taxon>
        <taxon>Pseudomonas</taxon>
    </lineage>
</organism>
<comment type="subcellular location">
    <subcellularLocation>
        <location evidence="1">Membrane</location>
        <topology evidence="1">Multi-pass membrane protein</topology>
    </subcellularLocation>
</comment>
<dbReference type="RefSeq" id="WP_094991810.1">
    <property type="nucleotide sequence ID" value="NZ_NQKI01000001.1"/>
</dbReference>
<sequence>MSELDLSKPEPGPSREARQWAMFCHFSAFLGMWFPFGSLIGPLILWQMKRESDPFIDDQGKEALNFQITVAIASAVCYVLMFILIGFALLGLVLIGAVVLVVIAGVKANDGVIYRYPFTWRPIK</sequence>
<evidence type="ECO:0000256" key="3">
    <source>
        <dbReference type="ARBA" id="ARBA00022989"/>
    </source>
</evidence>
<evidence type="ECO:0000313" key="7">
    <source>
        <dbReference type="Proteomes" id="UP000215788"/>
    </source>
</evidence>
<protein>
    <submittedName>
        <fullName evidence="6">Orotate phosphoribosyltransferase</fullName>
    </submittedName>
</protein>
<dbReference type="InterPro" id="IPR019109">
    <property type="entry name" value="MamF_MmsF"/>
</dbReference>
<proteinExistence type="predicted"/>
<reference evidence="6 7" key="1">
    <citation type="submission" date="2017-08" db="EMBL/GenBank/DDBJ databases">
        <title>Genomic and metabolic characterisation of spoilage-associated Pseudomonas species.</title>
        <authorList>
            <person name="Stanborough T."/>
            <person name="Fegan N."/>
            <person name="Powell S.M."/>
            <person name="Singh T."/>
            <person name="Tamplin M.L."/>
            <person name="Chandry P.S."/>
        </authorList>
    </citation>
    <scope>NUCLEOTIDE SEQUENCE [LARGE SCALE GENOMIC DNA]</scope>
    <source>
        <strain evidence="6 7">L1802</strain>
    </source>
</reference>
<name>A0A266NHS8_9PSED</name>
<dbReference type="Proteomes" id="UP000215788">
    <property type="component" value="Unassembled WGS sequence"/>
</dbReference>
<evidence type="ECO:0000256" key="1">
    <source>
        <dbReference type="ARBA" id="ARBA00004141"/>
    </source>
</evidence>
<feature type="transmembrane region" description="Helical" evidence="5">
    <location>
        <begin position="87"/>
        <end position="106"/>
    </location>
</feature>
<feature type="transmembrane region" description="Helical" evidence="5">
    <location>
        <begin position="20"/>
        <end position="44"/>
    </location>
</feature>
<comment type="caution">
    <text evidence="6">The sequence shown here is derived from an EMBL/GenBank/DDBJ whole genome shotgun (WGS) entry which is preliminary data.</text>
</comment>
<keyword evidence="2 5" id="KW-0812">Transmembrane</keyword>
<dbReference type="Pfam" id="PF09685">
    <property type="entry name" value="MamF_MmsF"/>
    <property type="match status" value="1"/>
</dbReference>